<proteinExistence type="predicted"/>
<dbReference type="AlphaFoldDB" id="A0A177SPY2"/>
<dbReference type="RefSeq" id="WP_064302644.1">
    <property type="nucleotide sequence ID" value="NZ_LUCV01000014.1"/>
</dbReference>
<reference evidence="1 2" key="1">
    <citation type="submission" date="2016-03" db="EMBL/GenBank/DDBJ databases">
        <title>Draft Genome Assembly of Pseudomonas putida strain CBF10-2.</title>
        <authorList>
            <person name="Iyer R.S."/>
            <person name="Damania A."/>
        </authorList>
    </citation>
    <scope>NUCLEOTIDE SEQUENCE [LARGE SCALE GENOMIC DNA]</scope>
    <source>
        <strain evidence="1 2">CBF10-2</strain>
    </source>
</reference>
<gene>
    <name evidence="1" type="ORF">AYO28_16200</name>
</gene>
<name>A0A177SPY2_PSEPU</name>
<organism evidence="1 2">
    <name type="scientific">Pseudomonas putida</name>
    <name type="common">Arthrobacter siderocapsulatus</name>
    <dbReference type="NCBI Taxonomy" id="303"/>
    <lineage>
        <taxon>Bacteria</taxon>
        <taxon>Pseudomonadati</taxon>
        <taxon>Pseudomonadota</taxon>
        <taxon>Gammaproteobacteria</taxon>
        <taxon>Pseudomonadales</taxon>
        <taxon>Pseudomonadaceae</taxon>
        <taxon>Pseudomonas</taxon>
    </lineage>
</organism>
<comment type="caution">
    <text evidence="1">The sequence shown here is derived from an EMBL/GenBank/DDBJ whole genome shotgun (WGS) entry which is preliminary data.</text>
</comment>
<dbReference type="Proteomes" id="UP000077752">
    <property type="component" value="Unassembled WGS sequence"/>
</dbReference>
<evidence type="ECO:0000313" key="1">
    <source>
        <dbReference type="EMBL" id="OAI93042.1"/>
    </source>
</evidence>
<sequence length="211" mass="23981">MILLSDNDLVVKLAQCDLIGEALEILQSSAKDCSVLNTLRYSLRLNDPEKAIARYVGSVQAFERINELLDSCQVLPEAPIDFDLLEHLNEIPEIDPGEQALFMHAKDHHARVIDYRILTGDKRALRAICNYDQPENFEFLRTKVTCLESCMIGLVDTYGFGYVNKKIITAKAQVVDSKYDQVLRTAFGTGRSQEHCLECLHSYSNDIRWLL</sequence>
<evidence type="ECO:0000313" key="2">
    <source>
        <dbReference type="Proteomes" id="UP000077752"/>
    </source>
</evidence>
<dbReference type="EMBL" id="LUCV01000014">
    <property type="protein sequence ID" value="OAI93042.1"/>
    <property type="molecule type" value="Genomic_DNA"/>
</dbReference>
<accession>A0A177SPY2</accession>
<protein>
    <submittedName>
        <fullName evidence="1">Uncharacterized protein</fullName>
    </submittedName>
</protein>